<protein>
    <recommendedName>
        <fullName evidence="3">C3H1-type domain-containing protein</fullName>
    </recommendedName>
</protein>
<dbReference type="InterPro" id="IPR000571">
    <property type="entry name" value="Znf_CCCH"/>
</dbReference>
<feature type="region of interest" description="Disordered" evidence="2">
    <location>
        <begin position="2539"/>
        <end position="2579"/>
    </location>
</feature>
<feature type="compositionally biased region" description="Basic and acidic residues" evidence="2">
    <location>
        <begin position="1467"/>
        <end position="1481"/>
    </location>
</feature>
<dbReference type="Pfam" id="PF12770">
    <property type="entry name" value="CHAT"/>
    <property type="match status" value="1"/>
</dbReference>
<feature type="zinc finger region" description="C3H1-type" evidence="1">
    <location>
        <begin position="1552"/>
        <end position="1579"/>
    </location>
</feature>
<feature type="domain" description="C3H1-type" evidence="3">
    <location>
        <begin position="1552"/>
        <end position="1579"/>
    </location>
</feature>
<dbReference type="SUPFAM" id="SSF52540">
    <property type="entry name" value="P-loop containing nucleoside triphosphate hydrolases"/>
    <property type="match status" value="1"/>
</dbReference>
<dbReference type="EMBL" id="CAMXCT030004390">
    <property type="protein sequence ID" value="CAL4796128.1"/>
    <property type="molecule type" value="Genomic_DNA"/>
</dbReference>
<dbReference type="OrthoDB" id="6078042at2759"/>
<dbReference type="InterPro" id="IPR027417">
    <property type="entry name" value="P-loop_NTPase"/>
</dbReference>
<feature type="region of interest" description="Disordered" evidence="2">
    <location>
        <begin position="1"/>
        <end position="28"/>
    </location>
</feature>
<name>A0A9P1GCC3_9DINO</name>
<keyword evidence="1" id="KW-0862">Zinc</keyword>
<dbReference type="PANTHER" id="PTHR33050:SF7">
    <property type="entry name" value="RIBONUCLEASE H"/>
    <property type="match status" value="1"/>
</dbReference>
<feature type="compositionally biased region" description="Basic and acidic residues" evidence="2">
    <location>
        <begin position="2542"/>
        <end position="2553"/>
    </location>
</feature>
<dbReference type="EMBL" id="CAMXCT010004390">
    <property type="protein sequence ID" value="CAI4008816.1"/>
    <property type="molecule type" value="Genomic_DNA"/>
</dbReference>
<feature type="compositionally biased region" description="Basic and acidic residues" evidence="2">
    <location>
        <begin position="1504"/>
        <end position="1534"/>
    </location>
</feature>
<keyword evidence="1" id="KW-0479">Metal-binding</keyword>
<evidence type="ECO:0000313" key="4">
    <source>
        <dbReference type="EMBL" id="CAI4008816.1"/>
    </source>
</evidence>
<evidence type="ECO:0000256" key="1">
    <source>
        <dbReference type="PROSITE-ProRule" id="PRU00723"/>
    </source>
</evidence>
<dbReference type="PANTHER" id="PTHR33050">
    <property type="entry name" value="REVERSE TRANSCRIPTASE DOMAIN-CONTAINING PROTEIN"/>
    <property type="match status" value="1"/>
</dbReference>
<dbReference type="InterPro" id="IPR024983">
    <property type="entry name" value="CHAT_dom"/>
</dbReference>
<evidence type="ECO:0000313" key="6">
    <source>
        <dbReference type="Proteomes" id="UP001152797"/>
    </source>
</evidence>
<feature type="compositionally biased region" description="Basic residues" evidence="2">
    <location>
        <begin position="1492"/>
        <end position="1503"/>
    </location>
</feature>
<keyword evidence="1" id="KW-0863">Zinc-finger</keyword>
<evidence type="ECO:0000313" key="5">
    <source>
        <dbReference type="EMBL" id="CAL4796128.1"/>
    </source>
</evidence>
<organism evidence="4">
    <name type="scientific">Cladocopium goreaui</name>
    <dbReference type="NCBI Taxonomy" id="2562237"/>
    <lineage>
        <taxon>Eukaryota</taxon>
        <taxon>Sar</taxon>
        <taxon>Alveolata</taxon>
        <taxon>Dinophyceae</taxon>
        <taxon>Suessiales</taxon>
        <taxon>Symbiodiniaceae</taxon>
        <taxon>Cladocopium</taxon>
    </lineage>
</organism>
<dbReference type="Gene3D" id="3.40.50.300">
    <property type="entry name" value="P-loop containing nucleotide triphosphate hydrolases"/>
    <property type="match status" value="1"/>
</dbReference>
<dbReference type="SUPFAM" id="SSF47823">
    <property type="entry name" value="lambda integrase-like, N-terminal domain"/>
    <property type="match status" value="1"/>
</dbReference>
<dbReference type="InterPro" id="IPR052055">
    <property type="entry name" value="Hepadnavirus_pol/RT"/>
</dbReference>
<sequence length="3538" mass="392891">MPSYRGARGSDGGWGSQEDQWGRGYGRSTNSAHNPYEVKMPRFLVPIYEGMKFPEDTSIVVVDNRDDRMVSPFQAWLVSEIMSNAASSINVLTERDQVMPPNSGFSVALFANYTLDGIKVVLALSLESETGTTCAGWDGETAAALSHQAFQPFTWPMLRDTSASYTDVKIYNGNEILFHWIFRGFRSDTDLTVQQQFVDEHLVREVNQGKPRLSVVIAVFIGYRVSVLSFECGGRTYSVGPRGSVVAGDSARSRFELRCCSRSTADAVGNDADHVEFRFRDSNNRIDLKCSRTSVPGTWLTVSHISGPTLIKTIQSVRENKARVEGPEQTEQFAQLAAIHQTWWETSVASSEDQVGSMVVFIPGMEEGNFHVQARSKLLVREPEVVPAKALAEMQHGEAVKAPTGPPSLTGEAWLSSAETVANMVSSSKGSEEIVPVRQQANYELNFRSFATKHPQEGKRGHVVDAERDRARCDRRFARSTAQLTPQLFHEEISRRSYNVSTATIEEVDAELITPPEDWAAWGKENVVEDAVADRPALSKVPHSTPAVGSTECSDQAAPTTAPQSFGPSAQTGQDVEEPRLVGDHPKYAVQGWIPSADHARAVGDRSRGLNRIELWLSLADDGDGDTADHKLCLILSALTQKQEVMDQILSRLDMVNVLASMVSRSTEKIRREIAVDLGYGYAEPASIGAKRKPVAGPLPTPAPLVVGARPSSQGPTEEVPSIQVVEASERKKWGLRLQKICERAGAASGLNDAKRCAGLLPAEAARLKSLAFEAGGFRTIRQNVRYWEKFEEWSIGHGLRVYPPTIVAVMRYALHLRDQGCGPSILPAFKYALGWICKRLVMQTPNMADPQLKAIIDEVYNLRGKELKEAVPVPPKMVLALELLCIKLIKEKKDAAAIFVWWALILIYASLRFDDGIHVAPLSLQMNQDALLGVVWQTKVERKKRGTRFAVPACSMSDHDWLEEGWKIFQPFISERDYFIWEIKNEKEFSAAPISYSRGLAWLKHFMLLGLAEATKLGYVAANEVDQLEESIQVITWHSMRVTMLSEAVKANVDDKIVGLQANWKDPSQLVLKYARQRKELSVAMVKQMASKLKDAWLPDPEKFVIEEEDEEVTEPVVTEFIVKATLPEKALVSADFSCAVARLRFDVGTFLLSGVQVPNMVDRTVYADDAHTPKIALRQIFGRMGLPQALCRSAADGGLLSVEIFAMLGDTAQAVKTSLRTMITEADLGTTDAARELALMQLAAVWHACHALQGQFATRRARMEEDPNKVPEMAQEDHAEFRARFVQAHPDVILLDAKEPHKKFVEKLSRDFLVHGMVPYYSVAEIRTRSDSIVQKSGLSKNAEDLLTISKADEPDQVTDSMTMMNRIHAFFMALEYLNICTYSRAAGPLRYMQELEQFRSECPGLPYLLAADSLIRKKVNRLQAEQRQLYGTFEDAIIEVLNNHKYLWNDARTKAVLSKVDRRREEASETGDSQDKVVEAVPKSSPNKERKKRQRLRNKALLREAKDSKVKKDPADKKSAPARDEKVSKDKRIPDTEWKAIVQAASSVTGPKRCHYFNSTMGCSLGDKCRFKHQCMVFAGEAGLTQAIIARGIKTLPPIEILANNFVVEEVDILDPKVFQHLCKLIQAGCIFFIHFGTPCSSFSQARKDDGGPPPLRDRHNLWGRPALSQQDQAKVELGNQFMDLTAKLLVLCCQFGVHWSLENPATSYLWDMPPVRSLAARDGVGRFNLDMCRFQSKHKKPTALLSDCDLSALALSCDRDARPHVHEPLVGMVMSKGKKIFKTKLAQVYPTLLCQAWAKVIASLQADPLAATFQMAVPAHERKRPLGQPLPWVVHKQRATAEKARDAGYQLKRSALPPILQVEMEPGQAVQQALQVPHPFTLDPALDPDLQEALSFVVHKPHQLLGHRQGALQFWAARAERLLPLTDLELRAIQDPYLRSLLRGVPDDQPVQLGTVTHVALWRELLAASRCIDSSLVDEMINGFSIVGDIKRSFRWPRLPLPDDALPEQDLVSRAWEFSNKVLRNVKRSEVTENTSKIWEATMEDVREGVTAGPFFSKDEVDKFLGTENWIPTQRFEVVQKNKVRGVDSATINGINMASRILEKIELPSTDANVSALSVISLREPDTGKISFFVMIGHSFGLVAAVYNYNRRSAAITDILRRVFFVAAFNFYDDKYGFETEVTCSSAFEIAQKVHWWLGAKFDPKKLQLCEDPTILGVTYDLKAMCLKIKPSRKEELLDEIKSILSSETLSPGQAGKLRGKLMFGASQLWGKIGRAFLRALSERQYTRSPKTGLNLALKLALKQWELLIDHGPPRPITASGARPADYVIFTDGSFPDQESDLQDPWIGGVLFKKGARPIQFGCKVGMDLIDKWIPRKSQIAMVELFATVVALQTFKPWISNSWSLLFVDSEPVQGALVKGYSAREDLCELVGVFWKLALDVHINLYIDRVKLCFVGHARAGKTSTLLALADKPFDCLQPSTHGVDTCVLANELLISQQKAVDGDGDLWGVLEGSSVRELLQRGVAKGLAEQLTPWKDQSQKETGKDVDVAAKASGSASSSKEVAPAPASAVDAGGKTGHHFSNLGEMLEITKMPTNLVAKAMSQTSAEEPDQVVLQTWDFAGQEMYYSMAHIFITAPGIYVLVIDLSSWLEAASMPGTMCSDGLPLELSDSLDFWLAAVLVHAPDARFIIVGSHDDMIPPDLSPVVRSRVNAYLQQRLDNPAFHSRLFVNEEEQLLFFPVDNSRSTVAARQGLARLRKILDQLALEAAEDAGWIPTRWAQFFTVMAGENGVRRPFVTLEELTASASFFGMGGEDLDSCLRLFHGLGQLLYFPGSPAVVLEPQWLLDAMAQMVACPRVLQRNSHHAAALLQKGELSVELMQILWRDEKFQGQEATLRAFLEHFSLLVPIHSGSRPSWLVPSLLPKRRRQLATQADGVKAASLYFDFHGALRQLLPSLLPRLYATLQRDEPTLRGKMLCQDFLAFSMDVILVTLELIHLEPCETLKLTVTASEEVDHHMMSKTFRLVSEGLAVSLPRLSFATKVPCPACACSWPSSQLEPNDSTPKEETTWMPRVGEQVEVFSKSAQCWCLGSIQKVGRTDVTTTFQRPDALANQFCETFGHIFCEKVVIHKKTLAITHPDLRRLPKITQCSTEQSKATNTRSCSGSMGAPHLLDLSDVVGEWQLFCSVSQSVFSEKSLPAYLRAWRAAQLEMEKPSSLRGCSEQTLAGDCSSDAVMQLDFLYASPLHWGSLPLNSLDIMSELQALRGIVGISPRIEVATMESLQDALLRKAELPTVLHLSAHIGTPMLPLKPQLLLEDQRGVAHALCEDALAPLASWEAEAASGASWLFVFLACGSKQMVEHLMQSAGLRHAICCAGDVLDAAARVFCRAFYKALAAGKSVVESHAVAQASVRHSANLGIRHESPRHVAATVLKEKFLYLVKSEIDSPVDIDRITRVKTAPWISWPLWPRVEDYAACRLIDSCRIANAFKDRRVVLVLGDQGIGKSAMCREFCAYFSAPGRLFSDRALLLDEAKG</sequence>
<dbReference type="PROSITE" id="PS50103">
    <property type="entry name" value="ZF_C3H1"/>
    <property type="match status" value="1"/>
</dbReference>
<reference evidence="5 6" key="2">
    <citation type="submission" date="2024-05" db="EMBL/GenBank/DDBJ databases">
        <authorList>
            <person name="Chen Y."/>
            <person name="Shah S."/>
            <person name="Dougan E. K."/>
            <person name="Thang M."/>
            <person name="Chan C."/>
        </authorList>
    </citation>
    <scope>NUCLEOTIDE SEQUENCE [LARGE SCALE GENOMIC DNA]</scope>
</reference>
<feature type="region of interest" description="Disordered" evidence="2">
    <location>
        <begin position="1467"/>
        <end position="1534"/>
    </location>
</feature>
<keyword evidence="6" id="KW-1185">Reference proteome</keyword>
<dbReference type="Pfam" id="PF08477">
    <property type="entry name" value="Roc"/>
    <property type="match status" value="1"/>
</dbReference>
<proteinExistence type="predicted"/>
<evidence type="ECO:0000256" key="2">
    <source>
        <dbReference type="SAM" id="MobiDB-lite"/>
    </source>
</evidence>
<comment type="caution">
    <text evidence="4">The sequence shown here is derived from an EMBL/GenBank/DDBJ whole genome shotgun (WGS) entry which is preliminary data.</text>
</comment>
<feature type="compositionally biased region" description="Low complexity" evidence="2">
    <location>
        <begin position="2554"/>
        <end position="2568"/>
    </location>
</feature>
<gene>
    <name evidence="4" type="ORF">C1SCF055_LOCUS34219</name>
</gene>
<evidence type="ECO:0000259" key="3">
    <source>
        <dbReference type="PROSITE" id="PS50103"/>
    </source>
</evidence>
<dbReference type="GO" id="GO:0008270">
    <property type="term" value="F:zinc ion binding"/>
    <property type="evidence" value="ECO:0007669"/>
    <property type="project" value="UniProtKB-KW"/>
</dbReference>
<reference evidence="4" key="1">
    <citation type="submission" date="2022-10" db="EMBL/GenBank/DDBJ databases">
        <authorList>
            <person name="Chen Y."/>
            <person name="Dougan E. K."/>
            <person name="Chan C."/>
            <person name="Rhodes N."/>
            <person name="Thang M."/>
        </authorList>
    </citation>
    <scope>NUCLEOTIDE SEQUENCE</scope>
</reference>
<dbReference type="Proteomes" id="UP001152797">
    <property type="component" value="Unassembled WGS sequence"/>
</dbReference>
<feature type="compositionally biased region" description="Polar residues" evidence="2">
    <location>
        <begin position="547"/>
        <end position="574"/>
    </location>
</feature>
<accession>A0A9P1GCC3</accession>
<feature type="region of interest" description="Disordered" evidence="2">
    <location>
        <begin position="536"/>
        <end position="575"/>
    </location>
</feature>
<dbReference type="EMBL" id="CAMXCT020004390">
    <property type="protein sequence ID" value="CAL1162191.1"/>
    <property type="molecule type" value="Genomic_DNA"/>
</dbReference>